<sequence length="75" mass="8104">MAVRDAEEFVNAVEKQQERMTWEGAGRTRNPELLLYGVDRVSTVRGSFGLESSFGFLTDVGSEINCGGRGSSSTG</sequence>
<dbReference type="EMBL" id="CM046391">
    <property type="protein sequence ID" value="KAI8560432.1"/>
    <property type="molecule type" value="Genomic_DNA"/>
</dbReference>
<organism evidence="1 2">
    <name type="scientific">Rhododendron molle</name>
    <name type="common">Chinese azalea</name>
    <name type="synonym">Azalea mollis</name>
    <dbReference type="NCBI Taxonomy" id="49168"/>
    <lineage>
        <taxon>Eukaryota</taxon>
        <taxon>Viridiplantae</taxon>
        <taxon>Streptophyta</taxon>
        <taxon>Embryophyta</taxon>
        <taxon>Tracheophyta</taxon>
        <taxon>Spermatophyta</taxon>
        <taxon>Magnoliopsida</taxon>
        <taxon>eudicotyledons</taxon>
        <taxon>Gunneridae</taxon>
        <taxon>Pentapetalae</taxon>
        <taxon>asterids</taxon>
        <taxon>Ericales</taxon>
        <taxon>Ericaceae</taxon>
        <taxon>Ericoideae</taxon>
        <taxon>Rhodoreae</taxon>
        <taxon>Rhododendron</taxon>
    </lineage>
</organism>
<proteinExistence type="predicted"/>
<comment type="caution">
    <text evidence="1">The sequence shown here is derived from an EMBL/GenBank/DDBJ whole genome shotgun (WGS) entry which is preliminary data.</text>
</comment>
<protein>
    <submittedName>
        <fullName evidence="1">Uncharacterized protein</fullName>
    </submittedName>
</protein>
<name>A0ACC0P605_RHOML</name>
<evidence type="ECO:0000313" key="1">
    <source>
        <dbReference type="EMBL" id="KAI8560432.1"/>
    </source>
</evidence>
<keyword evidence="2" id="KW-1185">Reference proteome</keyword>
<dbReference type="Proteomes" id="UP001062846">
    <property type="component" value="Chromosome 4"/>
</dbReference>
<reference evidence="1" key="1">
    <citation type="submission" date="2022-02" db="EMBL/GenBank/DDBJ databases">
        <title>Plant Genome Project.</title>
        <authorList>
            <person name="Zhang R.-G."/>
        </authorList>
    </citation>
    <scope>NUCLEOTIDE SEQUENCE</scope>
    <source>
        <strain evidence="1">AT1</strain>
    </source>
</reference>
<accession>A0ACC0P605</accession>
<gene>
    <name evidence="1" type="ORF">RHMOL_Rhmol04G0254700</name>
</gene>
<evidence type="ECO:0000313" key="2">
    <source>
        <dbReference type="Proteomes" id="UP001062846"/>
    </source>
</evidence>